<evidence type="ECO:0000313" key="1">
    <source>
        <dbReference type="EMBL" id="KIK16030.1"/>
    </source>
</evidence>
<organism evidence="1 2">
    <name type="scientific">Pisolithus microcarpus 441</name>
    <dbReference type="NCBI Taxonomy" id="765257"/>
    <lineage>
        <taxon>Eukaryota</taxon>
        <taxon>Fungi</taxon>
        <taxon>Dikarya</taxon>
        <taxon>Basidiomycota</taxon>
        <taxon>Agaricomycotina</taxon>
        <taxon>Agaricomycetes</taxon>
        <taxon>Agaricomycetidae</taxon>
        <taxon>Boletales</taxon>
        <taxon>Sclerodermatineae</taxon>
        <taxon>Pisolithaceae</taxon>
        <taxon>Pisolithus</taxon>
    </lineage>
</organism>
<reference evidence="2" key="2">
    <citation type="submission" date="2015-01" db="EMBL/GenBank/DDBJ databases">
        <title>Evolutionary Origins and Diversification of the Mycorrhizal Mutualists.</title>
        <authorList>
            <consortium name="DOE Joint Genome Institute"/>
            <consortium name="Mycorrhizal Genomics Consortium"/>
            <person name="Kohler A."/>
            <person name="Kuo A."/>
            <person name="Nagy L.G."/>
            <person name="Floudas D."/>
            <person name="Copeland A."/>
            <person name="Barry K.W."/>
            <person name="Cichocki N."/>
            <person name="Veneault-Fourrey C."/>
            <person name="LaButti K."/>
            <person name="Lindquist E.A."/>
            <person name="Lipzen A."/>
            <person name="Lundell T."/>
            <person name="Morin E."/>
            <person name="Murat C."/>
            <person name="Riley R."/>
            <person name="Ohm R."/>
            <person name="Sun H."/>
            <person name="Tunlid A."/>
            <person name="Henrissat B."/>
            <person name="Grigoriev I.V."/>
            <person name="Hibbett D.S."/>
            <person name="Martin F."/>
        </authorList>
    </citation>
    <scope>NUCLEOTIDE SEQUENCE [LARGE SCALE GENOMIC DNA]</scope>
    <source>
        <strain evidence="2">441</strain>
    </source>
</reference>
<evidence type="ECO:0000313" key="2">
    <source>
        <dbReference type="Proteomes" id="UP000054018"/>
    </source>
</evidence>
<keyword evidence="2" id="KW-1185">Reference proteome</keyword>
<sequence>MCYVFYGLFEEFTYRTRVLVDCMNRDGHLRTVNAQLSGLLTTKSCVMSPADCEQSSQPQGAH</sequence>
<dbReference type="HOGENOM" id="CLU_2905026_0_0_1"/>
<protein>
    <submittedName>
        <fullName evidence="1">Uncharacterized protein</fullName>
    </submittedName>
</protein>
<dbReference type="AlphaFoldDB" id="A0A0C9XUJ2"/>
<accession>A0A0C9XUJ2</accession>
<reference evidence="1 2" key="1">
    <citation type="submission" date="2014-04" db="EMBL/GenBank/DDBJ databases">
        <authorList>
            <consortium name="DOE Joint Genome Institute"/>
            <person name="Kuo A."/>
            <person name="Kohler A."/>
            <person name="Costa M.D."/>
            <person name="Nagy L.G."/>
            <person name="Floudas D."/>
            <person name="Copeland A."/>
            <person name="Barry K.W."/>
            <person name="Cichocki N."/>
            <person name="Veneault-Fourrey C."/>
            <person name="LaButti K."/>
            <person name="Lindquist E.A."/>
            <person name="Lipzen A."/>
            <person name="Lundell T."/>
            <person name="Morin E."/>
            <person name="Murat C."/>
            <person name="Sun H."/>
            <person name="Tunlid A."/>
            <person name="Henrissat B."/>
            <person name="Grigoriev I.V."/>
            <person name="Hibbett D.S."/>
            <person name="Martin F."/>
            <person name="Nordberg H.P."/>
            <person name="Cantor M.N."/>
            <person name="Hua S.X."/>
        </authorList>
    </citation>
    <scope>NUCLEOTIDE SEQUENCE [LARGE SCALE GENOMIC DNA]</scope>
    <source>
        <strain evidence="1 2">441</strain>
    </source>
</reference>
<proteinExistence type="predicted"/>
<gene>
    <name evidence="1" type="ORF">PISMIDRAFT_686797</name>
</gene>
<dbReference type="Proteomes" id="UP000054018">
    <property type="component" value="Unassembled WGS sequence"/>
</dbReference>
<name>A0A0C9XUJ2_9AGAM</name>
<dbReference type="EMBL" id="KN833869">
    <property type="protein sequence ID" value="KIK16030.1"/>
    <property type="molecule type" value="Genomic_DNA"/>
</dbReference>